<sequence>MGRENVTELLKNYPSYKYAVRQFERHQPSASAGIANYSGMSGGSGAPERFFEMVGKPADMGHTSYNDRIDYLKYSDVIKDIDGALDTLTDEERSVVLLKWIEGVSLKDISERKRYSVETVKRNHKRALEKLSICFRFIRPPQIEDIHAPGSQHHRYPEKDGMTLF</sequence>
<dbReference type="Gene3D" id="1.10.10.10">
    <property type="entry name" value="Winged helix-like DNA-binding domain superfamily/Winged helix DNA-binding domain"/>
    <property type="match status" value="1"/>
</dbReference>
<dbReference type="GO" id="GO:0003700">
    <property type="term" value="F:DNA-binding transcription factor activity"/>
    <property type="evidence" value="ECO:0007669"/>
    <property type="project" value="InterPro"/>
</dbReference>
<name>A0A1B2DHY1_9BACL</name>
<dbReference type="SUPFAM" id="SSF88659">
    <property type="entry name" value="Sigma3 and sigma4 domains of RNA polymerase sigma factors"/>
    <property type="match status" value="1"/>
</dbReference>
<dbReference type="InterPro" id="IPR013324">
    <property type="entry name" value="RNA_pol_sigma_r3/r4-like"/>
</dbReference>
<evidence type="ECO:0000259" key="2">
    <source>
        <dbReference type="Pfam" id="PF04545"/>
    </source>
</evidence>
<dbReference type="Pfam" id="PF04545">
    <property type="entry name" value="Sigma70_r4"/>
    <property type="match status" value="1"/>
</dbReference>
<protein>
    <recommendedName>
        <fullName evidence="2">RNA polymerase sigma-70 region 4 domain-containing protein</fullName>
    </recommendedName>
</protein>
<dbReference type="InterPro" id="IPR007630">
    <property type="entry name" value="RNA_pol_sigma70_r4"/>
</dbReference>
<dbReference type="AlphaFoldDB" id="A0A1B2DHY1"/>
<feature type="domain" description="RNA polymerase sigma-70 region 4" evidence="2">
    <location>
        <begin position="84"/>
        <end position="131"/>
    </location>
</feature>
<evidence type="ECO:0000256" key="1">
    <source>
        <dbReference type="SAM" id="MobiDB-lite"/>
    </source>
</evidence>
<dbReference type="InterPro" id="IPR036388">
    <property type="entry name" value="WH-like_DNA-bd_sf"/>
</dbReference>
<organism evidence="3">
    <name type="scientific">Paenibacillus sp. BIHB 4019</name>
    <dbReference type="NCBI Taxonomy" id="1870819"/>
    <lineage>
        <taxon>Bacteria</taxon>
        <taxon>Bacillati</taxon>
        <taxon>Bacillota</taxon>
        <taxon>Bacilli</taxon>
        <taxon>Bacillales</taxon>
        <taxon>Paenibacillaceae</taxon>
        <taxon>Paenibacillus</taxon>
    </lineage>
</organism>
<evidence type="ECO:0000313" key="3">
    <source>
        <dbReference type="EMBL" id="ANY67303.1"/>
    </source>
</evidence>
<dbReference type="EMBL" id="CP016808">
    <property type="protein sequence ID" value="ANY67303.1"/>
    <property type="molecule type" value="Genomic_DNA"/>
</dbReference>
<feature type="compositionally biased region" description="Basic and acidic residues" evidence="1">
    <location>
        <begin position="155"/>
        <end position="165"/>
    </location>
</feature>
<dbReference type="RefSeq" id="WP_172455485.1">
    <property type="nucleotide sequence ID" value="NZ_CP016808.1"/>
</dbReference>
<proteinExistence type="predicted"/>
<accession>A0A1B2DHY1</accession>
<feature type="region of interest" description="Disordered" evidence="1">
    <location>
        <begin position="146"/>
        <end position="165"/>
    </location>
</feature>
<dbReference type="CDD" id="cd06171">
    <property type="entry name" value="Sigma70_r4"/>
    <property type="match status" value="1"/>
</dbReference>
<gene>
    <name evidence="3" type="ORF">BBD42_13075</name>
</gene>
<reference evidence="3" key="1">
    <citation type="submission" date="2016-08" db="EMBL/GenBank/DDBJ databases">
        <title>Complete Genome Seqeunce of Paenibacillus sp. BIHB 4019 from tea rhizoplane.</title>
        <authorList>
            <person name="Thakur R."/>
            <person name="Swarnkar M.K."/>
            <person name="Gulati A."/>
        </authorList>
    </citation>
    <scope>NUCLEOTIDE SEQUENCE [LARGE SCALE GENOMIC DNA]</scope>
    <source>
        <strain evidence="3">BIHB4019</strain>
    </source>
</reference>
<dbReference type="GO" id="GO:0006352">
    <property type="term" value="P:DNA-templated transcription initiation"/>
    <property type="evidence" value="ECO:0007669"/>
    <property type="project" value="InterPro"/>
</dbReference>